<evidence type="ECO:0000313" key="8">
    <source>
        <dbReference type="Proteomes" id="UP001497472"/>
    </source>
</evidence>
<dbReference type="Gene3D" id="2.40.10.10">
    <property type="entry name" value="Trypsin-like serine proteases"/>
    <property type="match status" value="1"/>
</dbReference>
<dbReference type="SMART" id="SM00020">
    <property type="entry name" value="Tryp_SPc"/>
    <property type="match status" value="1"/>
</dbReference>
<feature type="domain" description="Peptidase S1" evidence="6">
    <location>
        <begin position="163"/>
        <end position="407"/>
    </location>
</feature>
<dbReference type="GO" id="GO:0004252">
    <property type="term" value="F:serine-type endopeptidase activity"/>
    <property type="evidence" value="ECO:0007669"/>
    <property type="project" value="InterPro"/>
</dbReference>
<dbReference type="InterPro" id="IPR033116">
    <property type="entry name" value="TRYPSIN_SER"/>
</dbReference>
<comment type="caution">
    <text evidence="7">The sequence shown here is derived from an EMBL/GenBank/DDBJ whole genome shotgun (WGS) entry which is preliminary data.</text>
</comment>
<keyword evidence="4" id="KW-0720">Serine protease</keyword>
<dbReference type="EMBL" id="CAVLEF010000278">
    <property type="protein sequence ID" value="CAK1554489.1"/>
    <property type="molecule type" value="Genomic_DNA"/>
</dbReference>
<dbReference type="Pfam" id="PF00089">
    <property type="entry name" value="Trypsin"/>
    <property type="match status" value="1"/>
</dbReference>
<dbReference type="PRINTS" id="PR00722">
    <property type="entry name" value="CHYMOTRYPSIN"/>
</dbReference>
<keyword evidence="1 5" id="KW-0732">Signal</keyword>
<dbReference type="PROSITE" id="PS00134">
    <property type="entry name" value="TRYPSIN_HIS"/>
    <property type="match status" value="1"/>
</dbReference>
<dbReference type="AlphaFoldDB" id="A0AAV1JYX3"/>
<evidence type="ECO:0000256" key="1">
    <source>
        <dbReference type="ARBA" id="ARBA00022729"/>
    </source>
</evidence>
<reference evidence="7 8" key="1">
    <citation type="submission" date="2023-11" db="EMBL/GenBank/DDBJ databases">
        <authorList>
            <person name="Okamura Y."/>
        </authorList>
    </citation>
    <scope>NUCLEOTIDE SEQUENCE [LARGE SCALE GENOMIC DNA]</scope>
</reference>
<keyword evidence="4" id="KW-0645">Protease</keyword>
<dbReference type="GO" id="GO:0006508">
    <property type="term" value="P:proteolysis"/>
    <property type="evidence" value="ECO:0007669"/>
    <property type="project" value="UniProtKB-KW"/>
</dbReference>
<dbReference type="PROSITE" id="PS00135">
    <property type="entry name" value="TRYPSIN_SER"/>
    <property type="match status" value="1"/>
</dbReference>
<dbReference type="PROSITE" id="PS50240">
    <property type="entry name" value="TRYPSIN_DOM"/>
    <property type="match status" value="1"/>
</dbReference>
<dbReference type="InterPro" id="IPR022700">
    <property type="entry name" value="CLIP"/>
</dbReference>
<dbReference type="SMART" id="SM00680">
    <property type="entry name" value="CLIP"/>
    <property type="match status" value="1"/>
</dbReference>
<dbReference type="PANTHER" id="PTHR24252">
    <property type="entry name" value="ACROSIN-RELATED"/>
    <property type="match status" value="1"/>
</dbReference>
<protein>
    <recommendedName>
        <fullName evidence="6">Peptidase S1 domain-containing protein</fullName>
    </recommendedName>
</protein>
<evidence type="ECO:0000256" key="3">
    <source>
        <dbReference type="ARBA" id="ARBA00024195"/>
    </source>
</evidence>
<keyword evidence="8" id="KW-1185">Reference proteome</keyword>
<name>A0AAV1JYX3_9NEOP</name>
<dbReference type="InterPro" id="IPR018114">
    <property type="entry name" value="TRYPSIN_HIS"/>
</dbReference>
<dbReference type="Proteomes" id="UP001497472">
    <property type="component" value="Unassembled WGS sequence"/>
</dbReference>
<evidence type="ECO:0000256" key="5">
    <source>
        <dbReference type="SAM" id="SignalP"/>
    </source>
</evidence>
<dbReference type="InterPro" id="IPR001314">
    <property type="entry name" value="Peptidase_S1A"/>
</dbReference>
<dbReference type="CDD" id="cd00190">
    <property type="entry name" value="Tryp_SPc"/>
    <property type="match status" value="1"/>
</dbReference>
<accession>A0AAV1JYX3</accession>
<feature type="signal peptide" evidence="5">
    <location>
        <begin position="1"/>
        <end position="16"/>
    </location>
</feature>
<evidence type="ECO:0000313" key="7">
    <source>
        <dbReference type="EMBL" id="CAK1554489.1"/>
    </source>
</evidence>
<dbReference type="InterPro" id="IPR009003">
    <property type="entry name" value="Peptidase_S1_PA"/>
</dbReference>
<keyword evidence="4" id="KW-0378">Hydrolase</keyword>
<dbReference type="InterPro" id="IPR043504">
    <property type="entry name" value="Peptidase_S1_PA_chymotrypsin"/>
</dbReference>
<sequence>MFVLCAFVLVISVSRGQYFEGDACLQNGAAGVCTNLGGCQSAINDIRKRKQPLICSFVGTDPIVCCVDNNDRYMRPVATTTKRPLTTTTQYVPPVYDYKDNDDSGDACEPLGPDRTATKTGQKAWDKCIEYQQTLVYPCERSTALTGDLARVNRCNHNYVDLIVGGVQAAKNEFPHMVLLGFGDTPQTAQWDCGGTLISDRFILTAGHCTYSRDAGPIKYALLGVLKRTEPINNDDLYNIKRVIKHPQYDPPRRYNDIALLETDRPMKLGESAVPACLDIGAPNDYNRCLATGWGATENRGASSNILQKVILEKFTTDECSKMFGPNRLMKNGFDGRTQICYGDKKKSKDTCQGDSGGPLQLKHKQISCMYTVIGITSFGRACGVIGQPGIYTKVAAYVPWIESIVWP</sequence>
<keyword evidence="2" id="KW-1015">Disulfide bond</keyword>
<gene>
    <name evidence="7" type="ORF">LNINA_LOCUS13402</name>
</gene>
<dbReference type="InterPro" id="IPR001254">
    <property type="entry name" value="Trypsin_dom"/>
</dbReference>
<proteinExistence type="inferred from homology"/>
<evidence type="ECO:0000259" key="6">
    <source>
        <dbReference type="PROSITE" id="PS50240"/>
    </source>
</evidence>
<dbReference type="SUPFAM" id="SSF50494">
    <property type="entry name" value="Trypsin-like serine proteases"/>
    <property type="match status" value="1"/>
</dbReference>
<organism evidence="7 8">
    <name type="scientific">Leptosia nina</name>
    <dbReference type="NCBI Taxonomy" id="320188"/>
    <lineage>
        <taxon>Eukaryota</taxon>
        <taxon>Metazoa</taxon>
        <taxon>Ecdysozoa</taxon>
        <taxon>Arthropoda</taxon>
        <taxon>Hexapoda</taxon>
        <taxon>Insecta</taxon>
        <taxon>Pterygota</taxon>
        <taxon>Neoptera</taxon>
        <taxon>Endopterygota</taxon>
        <taxon>Lepidoptera</taxon>
        <taxon>Glossata</taxon>
        <taxon>Ditrysia</taxon>
        <taxon>Papilionoidea</taxon>
        <taxon>Pieridae</taxon>
        <taxon>Pierinae</taxon>
        <taxon>Leptosia</taxon>
    </lineage>
</organism>
<evidence type="ECO:0000256" key="4">
    <source>
        <dbReference type="RuleBase" id="RU363034"/>
    </source>
</evidence>
<dbReference type="PANTHER" id="PTHR24252:SF7">
    <property type="entry name" value="HYALIN"/>
    <property type="match status" value="1"/>
</dbReference>
<evidence type="ECO:0000256" key="2">
    <source>
        <dbReference type="ARBA" id="ARBA00023157"/>
    </source>
</evidence>
<comment type="similarity">
    <text evidence="3">Belongs to the peptidase S1 family. CLIP subfamily.</text>
</comment>
<feature type="chain" id="PRO_5043617674" description="Peptidase S1 domain-containing protein" evidence="5">
    <location>
        <begin position="17"/>
        <end position="408"/>
    </location>
</feature>